<proteinExistence type="predicted"/>
<reference evidence="1 2" key="1">
    <citation type="journal article" date="2012" name="J. Bacteriol.">
        <title>Genome sequence of the cycloprodigiosin-producing bacterial strain Pseudoalteromonas rubra ATCC 29570(T).</title>
        <authorList>
            <person name="Xie B.B."/>
            <person name="Shu Y.L."/>
            <person name="Qin Q.L."/>
            <person name="Rong J.C."/>
            <person name="Zhang X.Y."/>
            <person name="Chen X.L."/>
            <person name="Zhou B.C."/>
            <person name="Zhang Y.Z."/>
        </authorList>
    </citation>
    <scope>NUCLEOTIDE SEQUENCE [LARGE SCALE GENOMIC DNA]</scope>
    <source>
        <strain evidence="1 2">DSM 6842</strain>
    </source>
</reference>
<evidence type="ECO:0000313" key="1">
    <source>
        <dbReference type="EMBL" id="KAF7785918.1"/>
    </source>
</evidence>
<dbReference type="Proteomes" id="UP000016480">
    <property type="component" value="Unassembled WGS sequence"/>
</dbReference>
<name>A0A8T0C694_9GAMM</name>
<protein>
    <submittedName>
        <fullName evidence="1">Uncharacterized protein</fullName>
    </submittedName>
</protein>
<comment type="caution">
    <text evidence="1">The sequence shown here is derived from an EMBL/GenBank/DDBJ whole genome shotgun (WGS) entry which is preliminary data.</text>
</comment>
<evidence type="ECO:0000313" key="2">
    <source>
        <dbReference type="Proteomes" id="UP000016480"/>
    </source>
</evidence>
<dbReference type="AlphaFoldDB" id="A0A8T0C694"/>
<dbReference type="EMBL" id="AHCD03000035">
    <property type="protein sequence ID" value="KAF7785918.1"/>
    <property type="molecule type" value="Genomic_DNA"/>
</dbReference>
<gene>
    <name evidence="1" type="ORF">PRUB_a0326</name>
</gene>
<accession>A0A8T0C694</accession>
<sequence>MADIAGLDINKEVLRQENAMRFKVIILNVPGQPGTLQQGLE</sequence>
<organism evidence="1 2">
    <name type="scientific">Pseudoalteromonas rubra</name>
    <dbReference type="NCBI Taxonomy" id="43658"/>
    <lineage>
        <taxon>Bacteria</taxon>
        <taxon>Pseudomonadati</taxon>
        <taxon>Pseudomonadota</taxon>
        <taxon>Gammaproteobacteria</taxon>
        <taxon>Alteromonadales</taxon>
        <taxon>Pseudoalteromonadaceae</taxon>
        <taxon>Pseudoalteromonas</taxon>
    </lineage>
</organism>